<dbReference type="InterPro" id="IPR017395">
    <property type="entry name" value="Chlorophyllase-like"/>
</dbReference>
<dbReference type="PANTHER" id="PTHR33428">
    <property type="entry name" value="CHLOROPHYLLASE-2, CHLOROPLASTIC"/>
    <property type="match status" value="1"/>
</dbReference>
<dbReference type="InterPro" id="IPR029058">
    <property type="entry name" value="AB_hydrolase_fold"/>
</dbReference>
<accession>A0A514CJ72</accession>
<dbReference type="Proteomes" id="UP000316614">
    <property type="component" value="Chromosome"/>
</dbReference>
<dbReference type="GO" id="GO:0016787">
    <property type="term" value="F:hydrolase activity"/>
    <property type="evidence" value="ECO:0007669"/>
    <property type="project" value="UniProtKB-KW"/>
</dbReference>
<keyword evidence="1" id="KW-0732">Signal</keyword>
<dbReference type="PANTHER" id="PTHR33428:SF14">
    <property type="entry name" value="CARBOXYLESTERASE TYPE B DOMAIN-CONTAINING PROTEIN"/>
    <property type="match status" value="1"/>
</dbReference>
<sequence>MKNNLLCFIVLLLSAKLVFAQVEKVKEIDGGGSGPYPAIAITEHGLTDFVVYRPGNLAQAVKKEGKLPLVVWANGGCMNSSIHHERLLTEVASHGYVIVAIGTLQMTVEERVHKPTPDKELKRAIDKITELSKEPDRDYFNELNLDKIAAAGQSCGGAQVMAIADDPRVKTYMMFNSGMGDMTMAGASKAALNSLHGEIIYLVGGVSDVATENALMDYDRIDQVPVVFADLLEGGHGGTFDQEYGGAFARMTLDWLNWQFKDEDHTSLFLHHELGNYPGWEMKSKNFNP</sequence>
<evidence type="ECO:0000313" key="3">
    <source>
        <dbReference type="Proteomes" id="UP000316614"/>
    </source>
</evidence>
<proteinExistence type="predicted"/>
<feature type="chain" id="PRO_5022074350" evidence="1">
    <location>
        <begin position="21"/>
        <end position="289"/>
    </location>
</feature>
<evidence type="ECO:0000313" key="2">
    <source>
        <dbReference type="EMBL" id="QDH79875.1"/>
    </source>
</evidence>
<dbReference type="Pfam" id="PF07224">
    <property type="entry name" value="Chlorophyllase"/>
    <property type="match status" value="1"/>
</dbReference>
<dbReference type="EMBL" id="CP041253">
    <property type="protein sequence ID" value="QDH79875.1"/>
    <property type="molecule type" value="Genomic_DNA"/>
</dbReference>
<dbReference type="OrthoDB" id="9803578at2"/>
<dbReference type="RefSeq" id="WP_141615112.1">
    <property type="nucleotide sequence ID" value="NZ_CP041253.1"/>
</dbReference>
<dbReference type="SUPFAM" id="SSF53474">
    <property type="entry name" value="alpha/beta-Hydrolases"/>
    <property type="match status" value="1"/>
</dbReference>
<gene>
    <name evidence="2" type="ORF">FKX85_12875</name>
</gene>
<protein>
    <submittedName>
        <fullName evidence="2">Alpha/beta hydrolase</fullName>
    </submittedName>
</protein>
<dbReference type="KEGG" id="echi:FKX85_12875"/>
<organism evidence="2 3">
    <name type="scientific">Echinicola soli</name>
    <dbReference type="NCBI Taxonomy" id="2591634"/>
    <lineage>
        <taxon>Bacteria</taxon>
        <taxon>Pseudomonadati</taxon>
        <taxon>Bacteroidota</taxon>
        <taxon>Cytophagia</taxon>
        <taxon>Cytophagales</taxon>
        <taxon>Cyclobacteriaceae</taxon>
        <taxon>Echinicola</taxon>
    </lineage>
</organism>
<evidence type="ECO:0000256" key="1">
    <source>
        <dbReference type="SAM" id="SignalP"/>
    </source>
</evidence>
<keyword evidence="2" id="KW-0378">Hydrolase</keyword>
<feature type="signal peptide" evidence="1">
    <location>
        <begin position="1"/>
        <end position="20"/>
    </location>
</feature>
<dbReference type="Gene3D" id="3.40.50.1820">
    <property type="entry name" value="alpha/beta hydrolase"/>
    <property type="match status" value="1"/>
</dbReference>
<keyword evidence="3" id="KW-1185">Reference proteome</keyword>
<name>A0A514CJ72_9BACT</name>
<dbReference type="AlphaFoldDB" id="A0A514CJ72"/>
<reference evidence="2 3" key="1">
    <citation type="submission" date="2019-06" db="EMBL/GenBank/DDBJ databases">
        <title>Echinicola alkalisoli sp. nov. isolated from saline soil.</title>
        <authorList>
            <person name="Sun J.-Q."/>
            <person name="Xu L."/>
        </authorList>
    </citation>
    <scope>NUCLEOTIDE SEQUENCE [LARGE SCALE GENOMIC DNA]</scope>
    <source>
        <strain evidence="2 3">LN3S3</strain>
    </source>
</reference>